<name>A0A9X2FLR8_9LACO</name>
<dbReference type="EMBL" id="JAIULA010000011">
    <property type="protein sequence ID" value="MCP0887046.1"/>
    <property type="molecule type" value="Genomic_DNA"/>
</dbReference>
<dbReference type="Proteomes" id="UP001139006">
    <property type="component" value="Unassembled WGS sequence"/>
</dbReference>
<evidence type="ECO:0000259" key="4">
    <source>
        <dbReference type="PROSITE" id="PS50932"/>
    </source>
</evidence>
<evidence type="ECO:0000256" key="1">
    <source>
        <dbReference type="ARBA" id="ARBA00023015"/>
    </source>
</evidence>
<dbReference type="RefSeq" id="WP_253360573.1">
    <property type="nucleotide sequence ID" value="NZ_JAIULA010000011.1"/>
</dbReference>
<dbReference type="InterPro" id="IPR010982">
    <property type="entry name" value="Lambda_DNA-bd_dom_sf"/>
</dbReference>
<dbReference type="PROSITE" id="PS00356">
    <property type="entry name" value="HTH_LACI_1"/>
    <property type="match status" value="1"/>
</dbReference>
<dbReference type="Pfam" id="PF00356">
    <property type="entry name" value="LacI"/>
    <property type="match status" value="1"/>
</dbReference>
<reference evidence="5 6" key="1">
    <citation type="journal article" date="2023" name="Int. J. Syst. Evol. Microbiol.">
        <title>Ligilactobacillus ubinensis sp. nov., a novel species isolated from the wild ferment of a durian fruit (Durio zibethinus).</title>
        <authorList>
            <person name="Heng Y.C."/>
            <person name="Menon N."/>
            <person name="Chen B."/>
            <person name="Loo B.Z.L."/>
            <person name="Wong G.W.J."/>
            <person name="Lim A.C.H."/>
            <person name="Silvaraju S."/>
            <person name="Kittelmann S."/>
        </authorList>
    </citation>
    <scope>NUCLEOTIDE SEQUENCE [LARGE SCALE GENOMIC DNA]</scope>
    <source>
        <strain evidence="5 6">WILCCON 0076</strain>
    </source>
</reference>
<keyword evidence="6" id="KW-1185">Reference proteome</keyword>
<keyword evidence="2 5" id="KW-0238">DNA-binding</keyword>
<gene>
    <name evidence="5" type="ORF">LB941_06820</name>
</gene>
<dbReference type="GO" id="GO:0000976">
    <property type="term" value="F:transcription cis-regulatory region binding"/>
    <property type="evidence" value="ECO:0007669"/>
    <property type="project" value="TreeGrafter"/>
</dbReference>
<dbReference type="PROSITE" id="PS50932">
    <property type="entry name" value="HTH_LACI_2"/>
    <property type="match status" value="1"/>
</dbReference>
<accession>A0A9X2FLR8</accession>
<dbReference type="CDD" id="cd01392">
    <property type="entry name" value="HTH_LacI"/>
    <property type="match status" value="1"/>
</dbReference>
<dbReference type="InterPro" id="IPR028082">
    <property type="entry name" value="Peripla_BP_I"/>
</dbReference>
<dbReference type="PANTHER" id="PTHR30146">
    <property type="entry name" value="LACI-RELATED TRANSCRIPTIONAL REPRESSOR"/>
    <property type="match status" value="1"/>
</dbReference>
<dbReference type="InterPro" id="IPR046335">
    <property type="entry name" value="LacI/GalR-like_sensor"/>
</dbReference>
<dbReference type="GO" id="GO:0003700">
    <property type="term" value="F:DNA-binding transcription factor activity"/>
    <property type="evidence" value="ECO:0007669"/>
    <property type="project" value="TreeGrafter"/>
</dbReference>
<dbReference type="SUPFAM" id="SSF47413">
    <property type="entry name" value="lambda repressor-like DNA-binding domains"/>
    <property type="match status" value="1"/>
</dbReference>
<feature type="domain" description="HTH lacI-type" evidence="4">
    <location>
        <begin position="3"/>
        <end position="51"/>
    </location>
</feature>
<dbReference type="SMART" id="SM00354">
    <property type="entry name" value="HTH_LACI"/>
    <property type="match status" value="1"/>
</dbReference>
<keyword evidence="3" id="KW-0804">Transcription</keyword>
<dbReference type="SUPFAM" id="SSF53822">
    <property type="entry name" value="Periplasmic binding protein-like I"/>
    <property type="match status" value="1"/>
</dbReference>
<evidence type="ECO:0000256" key="3">
    <source>
        <dbReference type="ARBA" id="ARBA00023163"/>
    </source>
</evidence>
<dbReference type="InterPro" id="IPR000843">
    <property type="entry name" value="HTH_LacI"/>
</dbReference>
<dbReference type="Gene3D" id="1.10.260.40">
    <property type="entry name" value="lambda repressor-like DNA-binding domains"/>
    <property type="match status" value="1"/>
</dbReference>
<sequence length="340" mass="37954">MSLKMDDIAKMANVSRSAVSLALNGKEGISQATREKIFKIINKEGYKPLRKSKNGNSHQLSKICLLVISNKDGLVNSNYRSLPFFDRLVSSISISVSNFGGSLQIETIDISEIESGINKLVEDGKVLPTIVLGTDLHAKDIGIIQTKLPDVVFVDTYFPEISADFVTMDNYQGAHSAAKLILSKGYKNIGYVASNKWISNFQERRRGFYQALFEVGMDVAPEHFYTISPTKLTPDKDELPEMLKDKLPEALFCEDDYIAIRLIKECTNHGIKIPEKVAIMGFDDIYGGTLVMPELTTIHVPIDQIVNQALHQLKTKVAWPKKWQPQKCLVATCVVERSSL</sequence>
<proteinExistence type="predicted"/>
<evidence type="ECO:0000313" key="6">
    <source>
        <dbReference type="Proteomes" id="UP001139006"/>
    </source>
</evidence>
<evidence type="ECO:0000313" key="5">
    <source>
        <dbReference type="EMBL" id="MCP0887046.1"/>
    </source>
</evidence>
<dbReference type="PANTHER" id="PTHR30146:SF150">
    <property type="entry name" value="ARABINOSE METABOLISM TRANSCRIPTIONAL REPRESSOR"/>
    <property type="match status" value="1"/>
</dbReference>
<dbReference type="Pfam" id="PF13377">
    <property type="entry name" value="Peripla_BP_3"/>
    <property type="match status" value="1"/>
</dbReference>
<evidence type="ECO:0000256" key="2">
    <source>
        <dbReference type="ARBA" id="ARBA00023125"/>
    </source>
</evidence>
<organism evidence="5 6">
    <name type="scientific">Ligilactobacillus ubinensis</name>
    <dbReference type="NCBI Taxonomy" id="2876789"/>
    <lineage>
        <taxon>Bacteria</taxon>
        <taxon>Bacillati</taxon>
        <taxon>Bacillota</taxon>
        <taxon>Bacilli</taxon>
        <taxon>Lactobacillales</taxon>
        <taxon>Lactobacillaceae</taxon>
        <taxon>Ligilactobacillus</taxon>
    </lineage>
</organism>
<keyword evidence="1" id="KW-0805">Transcription regulation</keyword>
<dbReference type="Gene3D" id="3.40.50.2300">
    <property type="match status" value="2"/>
</dbReference>
<comment type="caution">
    <text evidence="5">The sequence shown here is derived from an EMBL/GenBank/DDBJ whole genome shotgun (WGS) entry which is preliminary data.</text>
</comment>
<dbReference type="AlphaFoldDB" id="A0A9X2FLR8"/>
<protein>
    <submittedName>
        <fullName evidence="5">LacI family DNA-binding transcriptional regulator</fullName>
    </submittedName>
</protein>